<evidence type="ECO:0000313" key="2">
    <source>
        <dbReference type="Proteomes" id="UP000706151"/>
    </source>
</evidence>
<dbReference type="AlphaFoldDB" id="A0A935W510"/>
<protein>
    <submittedName>
        <fullName evidence="1">Uncharacterized protein</fullName>
    </submittedName>
</protein>
<dbReference type="Proteomes" id="UP000706151">
    <property type="component" value="Unassembled WGS sequence"/>
</dbReference>
<accession>A0A935W510</accession>
<evidence type="ECO:0000313" key="1">
    <source>
        <dbReference type="EMBL" id="MBK7955722.1"/>
    </source>
</evidence>
<name>A0A935W510_9PROT</name>
<proteinExistence type="predicted"/>
<gene>
    <name evidence="1" type="ORF">IPK02_18240</name>
</gene>
<comment type="caution">
    <text evidence="1">The sequence shown here is derived from an EMBL/GenBank/DDBJ whole genome shotgun (WGS) entry which is preliminary data.</text>
</comment>
<reference evidence="1 2" key="1">
    <citation type="submission" date="2020-10" db="EMBL/GenBank/DDBJ databases">
        <title>Connecting structure to function with the recovery of over 1000 high-quality activated sludge metagenome-assembled genomes encoding full-length rRNA genes using long-read sequencing.</title>
        <authorList>
            <person name="Singleton C.M."/>
            <person name="Petriglieri F."/>
            <person name="Kristensen J.M."/>
            <person name="Kirkegaard R.H."/>
            <person name="Michaelsen T.Y."/>
            <person name="Andersen M.H."/>
            <person name="Karst S.M."/>
            <person name="Dueholm M.S."/>
            <person name="Nielsen P.H."/>
            <person name="Albertsen M."/>
        </authorList>
    </citation>
    <scope>NUCLEOTIDE SEQUENCE [LARGE SCALE GENOMIC DNA]</scope>
    <source>
        <strain evidence="1">Fred_18-Q3-R57-64_BAT3C.720</strain>
    </source>
</reference>
<dbReference type="EMBL" id="JADJOT010000011">
    <property type="protein sequence ID" value="MBK7955722.1"/>
    <property type="molecule type" value="Genomic_DNA"/>
</dbReference>
<sequence length="115" mass="13026">MKTTSDYLREIKELTGLPSDGATGLAMGWTRPATTAYKYNRSGFDNHTCLRVAKVLNLPLIQVIADMEIQRERDPKRRADWLPFATPAICGHHEHDMQCSFPHVTDKVHPSPKQP</sequence>
<organism evidence="1 2">
    <name type="scientific">Candidatus Accumulibacter affinis</name>
    <dbReference type="NCBI Taxonomy" id="2954384"/>
    <lineage>
        <taxon>Bacteria</taxon>
        <taxon>Pseudomonadati</taxon>
        <taxon>Pseudomonadota</taxon>
        <taxon>Betaproteobacteria</taxon>
        <taxon>Candidatus Accumulibacter</taxon>
    </lineage>
</organism>